<reference evidence="1" key="1">
    <citation type="journal article" date="2021" name="Nat. Commun.">
        <title>Genetic determinants of endophytism in the Arabidopsis root mycobiome.</title>
        <authorList>
            <person name="Mesny F."/>
            <person name="Miyauchi S."/>
            <person name="Thiergart T."/>
            <person name="Pickel B."/>
            <person name="Atanasova L."/>
            <person name="Karlsson M."/>
            <person name="Huettel B."/>
            <person name="Barry K.W."/>
            <person name="Haridas S."/>
            <person name="Chen C."/>
            <person name="Bauer D."/>
            <person name="Andreopoulos W."/>
            <person name="Pangilinan J."/>
            <person name="LaButti K."/>
            <person name="Riley R."/>
            <person name="Lipzen A."/>
            <person name="Clum A."/>
            <person name="Drula E."/>
            <person name="Henrissat B."/>
            <person name="Kohler A."/>
            <person name="Grigoriev I.V."/>
            <person name="Martin F.M."/>
            <person name="Hacquard S."/>
        </authorList>
    </citation>
    <scope>NUCLEOTIDE SEQUENCE</scope>
    <source>
        <strain evidence="1">MPI-CAGE-CH-0235</strain>
    </source>
</reference>
<dbReference type="AlphaFoldDB" id="A0A8K0T0C5"/>
<keyword evidence="2" id="KW-1185">Reference proteome</keyword>
<name>A0A8K0T0C5_9HYPO</name>
<evidence type="ECO:0000313" key="1">
    <source>
        <dbReference type="EMBL" id="KAH7322423.1"/>
    </source>
</evidence>
<accession>A0A8K0T0C5</accession>
<evidence type="ECO:0000313" key="2">
    <source>
        <dbReference type="Proteomes" id="UP000813444"/>
    </source>
</evidence>
<sequence length="94" mass="10138">MVLCTQQGHQHAVSYESSRQHDQALPVRPKLDGCYFEGSFSWIVYNGQKTIFLPSQYQSGFGSASGAVSPTSLTAVVGSQSGRVLVFGFPDNGH</sequence>
<dbReference type="EMBL" id="JAGPNK010000004">
    <property type="protein sequence ID" value="KAH7322423.1"/>
    <property type="molecule type" value="Genomic_DNA"/>
</dbReference>
<organism evidence="1 2">
    <name type="scientific">Stachybotrys elegans</name>
    <dbReference type="NCBI Taxonomy" id="80388"/>
    <lineage>
        <taxon>Eukaryota</taxon>
        <taxon>Fungi</taxon>
        <taxon>Dikarya</taxon>
        <taxon>Ascomycota</taxon>
        <taxon>Pezizomycotina</taxon>
        <taxon>Sordariomycetes</taxon>
        <taxon>Hypocreomycetidae</taxon>
        <taxon>Hypocreales</taxon>
        <taxon>Stachybotryaceae</taxon>
        <taxon>Stachybotrys</taxon>
    </lineage>
</organism>
<proteinExistence type="predicted"/>
<dbReference type="Proteomes" id="UP000813444">
    <property type="component" value="Unassembled WGS sequence"/>
</dbReference>
<gene>
    <name evidence="1" type="ORF">B0I35DRAFT_425796</name>
</gene>
<comment type="caution">
    <text evidence="1">The sequence shown here is derived from an EMBL/GenBank/DDBJ whole genome shotgun (WGS) entry which is preliminary data.</text>
</comment>
<protein>
    <submittedName>
        <fullName evidence="1">Uncharacterized protein</fullName>
    </submittedName>
</protein>